<dbReference type="InterPro" id="IPR027995">
    <property type="entry name" value="Galactosyl_T_N"/>
</dbReference>
<sequence length="341" mass="39838">MAISLYVFHFFNKFKVFLLVTLCLMMLWAAFSYFVDSGQTIPKLKSVGEHFGKIISLEKEEDSQKEEKMKITEGVPATKPPQGPCPALSPYLQEVEKENPQVAEGRYHPAECSALQRVAILIPHRNRERHLLYLLEHLHPFLQRQQLEYGIYVIHQAGSTKFNRAKLLNVGYLEALKEENWDCFIFHDVDLVPENDFNIYMCDRQPKHLVVGRNSTGYRLRYQGYFGGVTALTRDQFSMVNGFSNNYWGWGGEDDDLRIRVEMQKMRVMRPSADVARYTMIFHNRDHGNEENRERMKLLRQVSRTWKTDGLNSCSYRLLSVEHNPLYINITVDFSMQPKIS</sequence>
<evidence type="ECO:0000256" key="16">
    <source>
        <dbReference type="ARBA" id="ARBA00049413"/>
    </source>
</evidence>
<dbReference type="PANTHER" id="PTHR19300">
    <property type="entry name" value="BETA-1,4-GALACTOSYLTRANSFERASE"/>
    <property type="match status" value="1"/>
</dbReference>
<comment type="catalytic activity">
    <reaction evidence="16">
        <text>N-acetyl-D-glucosamine + UDP-alpha-D-galactose = beta-D-galactosyl-(1-&gt;4)-N-acetyl-D-glucosamine + UDP + H(+)</text>
        <dbReference type="Rhea" id="RHEA:17745"/>
        <dbReference type="ChEBI" id="CHEBI:15378"/>
        <dbReference type="ChEBI" id="CHEBI:58223"/>
        <dbReference type="ChEBI" id="CHEBI:60152"/>
        <dbReference type="ChEBI" id="CHEBI:66914"/>
        <dbReference type="ChEBI" id="CHEBI:506227"/>
        <dbReference type="EC" id="2.4.1.90"/>
    </reaction>
    <physiologicalReaction direction="left-to-right" evidence="16">
        <dbReference type="Rhea" id="RHEA:17746"/>
    </physiologicalReaction>
</comment>
<dbReference type="GeneTree" id="ENSGT00940000158378"/>
<evidence type="ECO:0000256" key="17">
    <source>
        <dbReference type="RuleBase" id="RU368121"/>
    </source>
</evidence>
<comment type="function">
    <text evidence="17">Responsible for the synthesis of complex-type N-linked oligosaccharides in many glycoproteins as well as the carbohydrate moieties of glycolipids.</text>
</comment>
<evidence type="ECO:0000256" key="4">
    <source>
        <dbReference type="ARBA" id="ARBA00005735"/>
    </source>
</evidence>
<evidence type="ECO:0000256" key="8">
    <source>
        <dbReference type="ARBA" id="ARBA00022723"/>
    </source>
</evidence>
<comment type="pathway">
    <text evidence="3 17">Protein modification; protein glycosylation.</text>
</comment>
<keyword evidence="5 17" id="KW-0328">Glycosyltransferase</keyword>
<dbReference type="SUPFAM" id="SSF53448">
    <property type="entry name" value="Nucleotide-diphospho-sugar transferases"/>
    <property type="match status" value="1"/>
</dbReference>
<comment type="cofactor">
    <cofactor evidence="1 17">
        <name>Mn(2+)</name>
        <dbReference type="ChEBI" id="CHEBI:29035"/>
    </cofactor>
</comment>
<dbReference type="Ensembl" id="ENSGALT00010062284.1">
    <property type="protein sequence ID" value="ENSGALP00010038502.1"/>
    <property type="gene ID" value="ENSGALG00010025523.1"/>
</dbReference>
<dbReference type="GO" id="GO:0003945">
    <property type="term" value="F:N-acetyllactosamine synthase activity"/>
    <property type="evidence" value="ECO:0007669"/>
    <property type="project" value="UniProtKB-EC"/>
</dbReference>
<dbReference type="GO" id="GO:0046872">
    <property type="term" value="F:metal ion binding"/>
    <property type="evidence" value="ECO:0007669"/>
    <property type="project" value="UniProtKB-UniRule"/>
</dbReference>
<dbReference type="PANTHER" id="PTHR19300:SF9">
    <property type="entry name" value="BETA-1,4-GALACTOSYLTRANSFERASE 4"/>
    <property type="match status" value="1"/>
</dbReference>
<name>A0A8V1A5L4_CHICK</name>
<feature type="domain" description="Galactosyltransferase N-terminal" evidence="19">
    <location>
        <begin position="90"/>
        <end position="203"/>
    </location>
</feature>
<evidence type="ECO:0000256" key="7">
    <source>
        <dbReference type="ARBA" id="ARBA00022692"/>
    </source>
</evidence>
<evidence type="ECO:0000256" key="1">
    <source>
        <dbReference type="ARBA" id="ARBA00001936"/>
    </source>
</evidence>
<reference evidence="20" key="1">
    <citation type="submission" date="2020-11" db="EMBL/GenBank/DDBJ databases">
        <title>Gallus gallus (Chicken) genome, bGalGal1, GRCg7b, maternal haplotype autosomes + Z &amp; W.</title>
        <authorList>
            <person name="Warren W."/>
            <person name="Formenti G."/>
            <person name="Fedrigo O."/>
            <person name="Haase B."/>
            <person name="Mountcastle J."/>
            <person name="Balacco J."/>
            <person name="Tracey A."/>
            <person name="Schneider V."/>
            <person name="Okimoto R."/>
            <person name="Cheng H."/>
            <person name="Hawken R."/>
            <person name="Howe K."/>
            <person name="Jarvis E.D."/>
        </authorList>
    </citation>
    <scope>NUCLEOTIDE SEQUENCE [LARGE SCALE GENOMIC DNA]</scope>
    <source>
        <strain evidence="20">Broiler</strain>
    </source>
</reference>
<evidence type="ECO:0000256" key="3">
    <source>
        <dbReference type="ARBA" id="ARBA00004922"/>
    </source>
</evidence>
<dbReference type="GO" id="GO:0005975">
    <property type="term" value="P:carbohydrate metabolic process"/>
    <property type="evidence" value="ECO:0007669"/>
    <property type="project" value="InterPro"/>
</dbReference>
<dbReference type="InterPro" id="IPR003859">
    <property type="entry name" value="Galactosyl_T"/>
</dbReference>
<reference evidence="20" key="3">
    <citation type="submission" date="2025-09" db="UniProtKB">
        <authorList>
            <consortium name="Ensembl"/>
        </authorList>
    </citation>
    <scope>IDENTIFICATION</scope>
    <source>
        <strain evidence="20">broiler</strain>
    </source>
</reference>
<dbReference type="InterPro" id="IPR027791">
    <property type="entry name" value="Galactosyl_T_C"/>
</dbReference>
<evidence type="ECO:0000256" key="5">
    <source>
        <dbReference type="ARBA" id="ARBA00022676"/>
    </source>
</evidence>
<evidence type="ECO:0000256" key="15">
    <source>
        <dbReference type="ARBA" id="ARBA00023211"/>
    </source>
</evidence>
<keyword evidence="10" id="KW-1133">Transmembrane helix</keyword>
<dbReference type="Pfam" id="PF13733">
    <property type="entry name" value="Glyco_transf_7N"/>
    <property type="match status" value="1"/>
</dbReference>
<evidence type="ECO:0000256" key="12">
    <source>
        <dbReference type="ARBA" id="ARBA00023136"/>
    </source>
</evidence>
<dbReference type="EC" id="2.4.1.-" evidence="17"/>
<dbReference type="Pfam" id="PF02709">
    <property type="entry name" value="Glyco_transf_7C"/>
    <property type="match status" value="1"/>
</dbReference>
<evidence type="ECO:0000313" key="20">
    <source>
        <dbReference type="Ensembl" id="ENSGALP00010038502.1"/>
    </source>
</evidence>
<keyword evidence="6 17" id="KW-0808">Transferase</keyword>
<feature type="domain" description="Galactosyltransferase C-terminal" evidence="18">
    <location>
        <begin position="207"/>
        <end position="283"/>
    </location>
</feature>
<dbReference type="PRINTS" id="PR02050">
    <property type="entry name" value="B14GALTRFASE"/>
</dbReference>
<proteinExistence type="inferred from homology"/>
<keyword evidence="15 17" id="KW-0464">Manganese</keyword>
<organism evidence="20 21">
    <name type="scientific">Gallus gallus</name>
    <name type="common">Chicken</name>
    <dbReference type="NCBI Taxonomy" id="9031"/>
    <lineage>
        <taxon>Eukaryota</taxon>
        <taxon>Metazoa</taxon>
        <taxon>Chordata</taxon>
        <taxon>Craniata</taxon>
        <taxon>Vertebrata</taxon>
        <taxon>Euteleostomi</taxon>
        <taxon>Archelosauria</taxon>
        <taxon>Archosauria</taxon>
        <taxon>Dinosauria</taxon>
        <taxon>Saurischia</taxon>
        <taxon>Theropoda</taxon>
        <taxon>Coelurosauria</taxon>
        <taxon>Aves</taxon>
        <taxon>Neognathae</taxon>
        <taxon>Galloanserae</taxon>
        <taxon>Galliformes</taxon>
        <taxon>Phasianidae</taxon>
        <taxon>Phasianinae</taxon>
        <taxon>Gallus</taxon>
    </lineage>
</organism>
<keyword evidence="14 17" id="KW-0325">Glycoprotein</keyword>
<comment type="subcellular location">
    <subcellularLocation>
        <location evidence="2 17">Golgi apparatus membrane</location>
        <topology evidence="2 17">Single-pass type II membrane protein</topology>
    </subcellularLocation>
</comment>
<evidence type="ECO:0000259" key="18">
    <source>
        <dbReference type="Pfam" id="PF02709"/>
    </source>
</evidence>
<comment type="similarity">
    <text evidence="4 17">Belongs to the glycosyltransferase 7 family.</text>
</comment>
<evidence type="ECO:0000256" key="11">
    <source>
        <dbReference type="ARBA" id="ARBA00023034"/>
    </source>
</evidence>
<keyword evidence="9 17" id="KW-0735">Signal-anchor</keyword>
<reference evidence="20" key="2">
    <citation type="submission" date="2025-08" db="UniProtKB">
        <authorList>
            <consortium name="Ensembl"/>
        </authorList>
    </citation>
    <scope>IDENTIFICATION</scope>
    <source>
        <strain evidence="20">broiler</strain>
    </source>
</reference>
<dbReference type="CDD" id="cd00899">
    <property type="entry name" value="b4GalT"/>
    <property type="match status" value="1"/>
</dbReference>
<evidence type="ECO:0000256" key="10">
    <source>
        <dbReference type="ARBA" id="ARBA00022989"/>
    </source>
</evidence>
<keyword evidence="7" id="KW-0812">Transmembrane</keyword>
<evidence type="ECO:0000256" key="9">
    <source>
        <dbReference type="ARBA" id="ARBA00022968"/>
    </source>
</evidence>
<protein>
    <recommendedName>
        <fullName evidence="17">Beta-1,4-galactosyltransferase</fullName>
        <shortName evidence="17">Beta-1,4-GalTase</shortName>
        <ecNumber evidence="17">2.4.1.-</ecNumber>
    </recommendedName>
</protein>
<dbReference type="Gene3D" id="3.90.550.10">
    <property type="entry name" value="Spore Coat Polysaccharide Biosynthesis Protein SpsA, Chain A"/>
    <property type="match status" value="1"/>
</dbReference>
<evidence type="ECO:0000259" key="19">
    <source>
        <dbReference type="Pfam" id="PF13733"/>
    </source>
</evidence>
<evidence type="ECO:0000313" key="21">
    <source>
        <dbReference type="Proteomes" id="UP000000539"/>
    </source>
</evidence>
<dbReference type="OrthoDB" id="10016069at2759"/>
<dbReference type="GO" id="GO:0032580">
    <property type="term" value="C:Golgi cisterna membrane"/>
    <property type="evidence" value="ECO:0007669"/>
    <property type="project" value="UniProtKB-UniRule"/>
</dbReference>
<dbReference type="GO" id="GO:0000139">
    <property type="term" value="C:Golgi membrane"/>
    <property type="evidence" value="ECO:0007669"/>
    <property type="project" value="UniProtKB-SubCell"/>
</dbReference>
<keyword evidence="13" id="KW-1015">Disulfide bond</keyword>
<dbReference type="InterPro" id="IPR029044">
    <property type="entry name" value="Nucleotide-diphossugar_trans"/>
</dbReference>
<dbReference type="FunFam" id="3.90.550.10:FF:000028">
    <property type="entry name" value="beta-1,4-galactosyltransferase 1"/>
    <property type="match status" value="1"/>
</dbReference>
<keyword evidence="8 17" id="KW-0479">Metal-binding</keyword>
<evidence type="ECO:0000256" key="13">
    <source>
        <dbReference type="ARBA" id="ARBA00023157"/>
    </source>
</evidence>
<keyword evidence="21" id="KW-1185">Reference proteome</keyword>
<evidence type="ECO:0000256" key="6">
    <source>
        <dbReference type="ARBA" id="ARBA00022679"/>
    </source>
</evidence>
<dbReference type="Proteomes" id="UP000000539">
    <property type="component" value="Chromosome 1"/>
</dbReference>
<keyword evidence="11 17" id="KW-0333">Golgi apparatus</keyword>
<dbReference type="AlphaFoldDB" id="A0A8V1A5L4"/>
<gene>
    <name evidence="20" type="primary">B4GALT4</name>
</gene>
<keyword evidence="12" id="KW-0472">Membrane</keyword>
<evidence type="ECO:0000256" key="2">
    <source>
        <dbReference type="ARBA" id="ARBA00004323"/>
    </source>
</evidence>
<accession>A0A8V1A5L4</accession>
<evidence type="ECO:0000256" key="14">
    <source>
        <dbReference type="ARBA" id="ARBA00023180"/>
    </source>
</evidence>